<evidence type="ECO:0000256" key="4">
    <source>
        <dbReference type="ARBA" id="ARBA00012320"/>
    </source>
</evidence>
<comment type="cofactor">
    <cofactor evidence="1 10">
        <name>pyridoxal 5'-phosphate</name>
        <dbReference type="ChEBI" id="CHEBI:597326"/>
    </cofactor>
</comment>
<dbReference type="Gene3D" id="3.90.1150.10">
    <property type="entry name" value="Aspartate Aminotransferase, domain 1"/>
    <property type="match status" value="1"/>
</dbReference>
<evidence type="ECO:0000256" key="2">
    <source>
        <dbReference type="ARBA" id="ARBA00009533"/>
    </source>
</evidence>
<dbReference type="GO" id="GO:0006548">
    <property type="term" value="P:L-histidine catabolic process"/>
    <property type="evidence" value="ECO:0007669"/>
    <property type="project" value="TreeGrafter"/>
</dbReference>
<dbReference type="PROSITE" id="PS00392">
    <property type="entry name" value="DDC_GAD_HDC_YDC"/>
    <property type="match status" value="1"/>
</dbReference>
<dbReference type="CDD" id="cd06450">
    <property type="entry name" value="DOPA_deC_like"/>
    <property type="match status" value="1"/>
</dbReference>
<dbReference type="InterPro" id="IPR015422">
    <property type="entry name" value="PyrdxlP-dep_Trfase_small"/>
</dbReference>
<accession>A0A336MAT2</accession>
<dbReference type="GO" id="GO:0001694">
    <property type="term" value="P:histamine biosynthetic process"/>
    <property type="evidence" value="ECO:0007669"/>
    <property type="project" value="TreeGrafter"/>
</dbReference>
<dbReference type="Gene3D" id="1.20.1340.10">
    <property type="entry name" value="dopa decarboxylase, N-terminal domain"/>
    <property type="match status" value="1"/>
</dbReference>
<evidence type="ECO:0000256" key="6">
    <source>
        <dbReference type="ARBA" id="ARBA00022793"/>
    </source>
</evidence>
<dbReference type="OMA" id="CARYNIW"/>
<dbReference type="Gene3D" id="3.40.640.10">
    <property type="entry name" value="Type I PLP-dependent aspartate aminotransferase-like (Major domain)"/>
    <property type="match status" value="1"/>
</dbReference>
<keyword evidence="6" id="KW-0210">Decarboxylase</keyword>
<dbReference type="InterPro" id="IPR021115">
    <property type="entry name" value="Pyridoxal-P_BS"/>
</dbReference>
<reference evidence="12" key="2">
    <citation type="submission" date="2018-07" db="EMBL/GenBank/DDBJ databases">
        <authorList>
            <person name="Quirk P.G."/>
            <person name="Krulwich T.A."/>
        </authorList>
    </citation>
    <scope>NUCLEOTIDE SEQUENCE</scope>
</reference>
<evidence type="ECO:0000256" key="9">
    <source>
        <dbReference type="ARBA" id="ARBA00039946"/>
    </source>
</evidence>
<dbReference type="GO" id="GO:0005737">
    <property type="term" value="C:cytoplasm"/>
    <property type="evidence" value="ECO:0007669"/>
    <property type="project" value="TreeGrafter"/>
</dbReference>
<evidence type="ECO:0000256" key="1">
    <source>
        <dbReference type="ARBA" id="ARBA00001933"/>
    </source>
</evidence>
<dbReference type="PRINTS" id="PR00800">
    <property type="entry name" value="YHDCRBOXLASE"/>
</dbReference>
<feature type="modified residue" description="N6-(pyridoxal phosphate)lysine" evidence="10">
    <location>
        <position position="304"/>
    </location>
</feature>
<dbReference type="EMBL" id="UFQS01000773">
    <property type="protein sequence ID" value="SSX06785.1"/>
    <property type="molecule type" value="Genomic_DNA"/>
</dbReference>
<dbReference type="EC" id="4.1.1.22" evidence="4"/>
<evidence type="ECO:0000256" key="10">
    <source>
        <dbReference type="PIRSR" id="PIRSR602129-50"/>
    </source>
</evidence>
<proteinExistence type="inferred from homology"/>
<dbReference type="PANTHER" id="PTHR11999">
    <property type="entry name" value="GROUP II PYRIDOXAL-5-PHOSPHATE DECARBOXYLASE"/>
    <property type="match status" value="1"/>
</dbReference>
<evidence type="ECO:0000313" key="12">
    <source>
        <dbReference type="EMBL" id="SSX27130.1"/>
    </source>
</evidence>
<keyword evidence="5" id="KW-0127">Catecholamine biosynthesis</keyword>
<evidence type="ECO:0000256" key="5">
    <source>
        <dbReference type="ARBA" id="ARBA00022584"/>
    </source>
</evidence>
<keyword evidence="7 10" id="KW-0663">Pyridoxal phosphate</keyword>
<dbReference type="PANTHER" id="PTHR11999:SF68">
    <property type="entry name" value="HISTIDINE DECARBOXYLASE"/>
    <property type="match status" value="1"/>
</dbReference>
<dbReference type="InterPro" id="IPR010977">
    <property type="entry name" value="Aromatic_deC"/>
</dbReference>
<organism evidence="12">
    <name type="scientific">Culicoides sonorensis</name>
    <name type="common">Biting midge</name>
    <dbReference type="NCBI Taxonomy" id="179676"/>
    <lineage>
        <taxon>Eukaryota</taxon>
        <taxon>Metazoa</taxon>
        <taxon>Ecdysozoa</taxon>
        <taxon>Arthropoda</taxon>
        <taxon>Hexapoda</taxon>
        <taxon>Insecta</taxon>
        <taxon>Pterygota</taxon>
        <taxon>Neoptera</taxon>
        <taxon>Endopterygota</taxon>
        <taxon>Diptera</taxon>
        <taxon>Nematocera</taxon>
        <taxon>Chironomoidea</taxon>
        <taxon>Ceratopogonidae</taxon>
        <taxon>Ceratopogoninae</taxon>
        <taxon>Culicoides</taxon>
        <taxon>Monoculicoides</taxon>
    </lineage>
</organism>
<gene>
    <name evidence="12" type="primary">CSON014198</name>
</gene>
<dbReference type="VEuPathDB" id="VectorBase:CSON014198"/>
<dbReference type="InterPro" id="IPR015421">
    <property type="entry name" value="PyrdxlP-dep_Trfase_major"/>
</dbReference>
<dbReference type="GO" id="GO:0042423">
    <property type="term" value="P:catecholamine biosynthetic process"/>
    <property type="evidence" value="ECO:0007669"/>
    <property type="project" value="UniProtKB-KW"/>
</dbReference>
<sequence length="946" mass="106619">MDIEEYRRRGKEMVDYIADYLENIRERRVFPNVKPGYMRYLVPDEAPLDGESWSKISEDIERVIMPGITHWQSPHMHAYFPALNSFPSLLGDMLADAINCLGFTWASSPACTELETIVMNWLGKMIGLPDEFLHLSKDCKGGGVIQTTASESTLVCLLAGRTQGIKRYHEHSPGLQDSEVNAKLVAYCSDQAHSSVEKAALIGLVRMRYIEADNNLSLRGMPLRQAIMEDIEQGLVPFWVCATLGTTGACSFDNLKEIGEVCQEFKLWLHVDAAYAGSAFICPEFRIWLEGIKMADSIAFNPSKWLMVHFDCTAMWVKNSAALHRTFNVEPLYLKHENSGLAIDYMHWQIPLSKRFRALKLWFVIRNYGIKGLQKHIREGVRLAQKLEALILADCRFEIPAARHLGMVVFRIKGENELTEKLLKRLNNRGNMHAVPASLKGKYVIRFTVTSTRTSNEDILKDWNEIRFVTTELLTELGVKVGERAKVSLKDTREKNEAFGSSLLLANSPMSPKIVNGSFAAIFDTDEFLAKAYAGIRISNQDSPAMRRRVRGILMSGKQFSLDSRMDLVVHNAKDINNGAITEDVEEACETSPNPHPLSEAIQIHDHIKSYEKSNSNTSTLQSNALPSFAISRCTSLSCEENAPTNNYTASEQNHNLTFQNTDENDYCPSSCLLPLAINKAFDVVRENQNETKNLLLSTSHATRRNTISTIQPNFNPFQLNVSHKPIGESLSPVGSPTRPLSNFSSSLDIIIENQSISAFNHNNNKCLFSERERSISLPNNQRKYSLDAAYLNKCSYYNKYFDCYTFNKYRDNIWEREQSCRRYSAPTSIPSSSLATTTLMKNTEELGNTLFLNLNNQTVSSCSIDRLSICNNPSTSTSSITEATLLEDIHLLKDDIIPVIKPKIKPRTKYDLCFTPSVERTDNNFSVIQNKPKTCHKCGCGSSKL</sequence>
<dbReference type="SUPFAM" id="SSF53383">
    <property type="entry name" value="PLP-dependent transferases"/>
    <property type="match status" value="1"/>
</dbReference>
<evidence type="ECO:0000256" key="3">
    <source>
        <dbReference type="ARBA" id="ARBA00011738"/>
    </source>
</evidence>
<comment type="similarity">
    <text evidence="2">Belongs to the group II decarboxylase family.</text>
</comment>
<dbReference type="GO" id="GO:0004398">
    <property type="term" value="F:histidine decarboxylase activity"/>
    <property type="evidence" value="ECO:0007669"/>
    <property type="project" value="UniProtKB-EC"/>
</dbReference>
<keyword evidence="8" id="KW-0456">Lyase</keyword>
<dbReference type="InterPro" id="IPR015424">
    <property type="entry name" value="PyrdxlP-dep_Trfase"/>
</dbReference>
<dbReference type="FunFam" id="1.20.1340.10:FF:000001">
    <property type="entry name" value="Histidine decarboxylase"/>
    <property type="match status" value="1"/>
</dbReference>
<evidence type="ECO:0000256" key="8">
    <source>
        <dbReference type="ARBA" id="ARBA00023239"/>
    </source>
</evidence>
<dbReference type="FunFam" id="3.40.640.10:FF:000025">
    <property type="entry name" value="Histidine decarboxylase"/>
    <property type="match status" value="1"/>
</dbReference>
<name>A0A336MAT2_CULSO</name>
<comment type="subunit">
    <text evidence="3">Homodimer.</text>
</comment>
<dbReference type="GO" id="GO:0030170">
    <property type="term" value="F:pyridoxal phosphate binding"/>
    <property type="evidence" value="ECO:0007669"/>
    <property type="project" value="InterPro"/>
</dbReference>
<dbReference type="InterPro" id="IPR002129">
    <property type="entry name" value="PyrdxlP-dep_de-COase"/>
</dbReference>
<dbReference type="EMBL" id="UFQT01000773">
    <property type="protein sequence ID" value="SSX27130.1"/>
    <property type="molecule type" value="Genomic_DNA"/>
</dbReference>
<reference evidence="11" key="1">
    <citation type="submission" date="2018-04" db="EMBL/GenBank/DDBJ databases">
        <authorList>
            <person name="Go L.Y."/>
            <person name="Mitchell J.A."/>
        </authorList>
    </citation>
    <scope>NUCLEOTIDE SEQUENCE</scope>
    <source>
        <tissue evidence="11">Whole organism</tissue>
    </source>
</reference>
<dbReference type="Pfam" id="PF00282">
    <property type="entry name" value="Pyridoxal_deC"/>
    <property type="match status" value="1"/>
</dbReference>
<evidence type="ECO:0000256" key="7">
    <source>
        <dbReference type="ARBA" id="ARBA00022898"/>
    </source>
</evidence>
<protein>
    <recommendedName>
        <fullName evidence="9">Histidine decarboxylase</fullName>
        <ecNumber evidence="4">4.1.1.22</ecNumber>
    </recommendedName>
</protein>
<evidence type="ECO:0000313" key="11">
    <source>
        <dbReference type="EMBL" id="SSX06785.1"/>
    </source>
</evidence>
<dbReference type="AlphaFoldDB" id="A0A336MAT2"/>